<dbReference type="InterPro" id="IPR036412">
    <property type="entry name" value="HAD-like_sf"/>
</dbReference>
<dbReference type="InterPro" id="IPR006379">
    <property type="entry name" value="HAD-SF_hydro_IIB"/>
</dbReference>
<name>A0A4R3Z4J9_9FIRM</name>
<dbReference type="GO" id="GO:0000287">
    <property type="term" value="F:magnesium ion binding"/>
    <property type="evidence" value="ECO:0007669"/>
    <property type="project" value="TreeGrafter"/>
</dbReference>
<comment type="caution">
    <text evidence="1">The sequence shown here is derived from an EMBL/GenBank/DDBJ whole genome shotgun (WGS) entry which is preliminary data.</text>
</comment>
<dbReference type="InterPro" id="IPR023214">
    <property type="entry name" value="HAD_sf"/>
</dbReference>
<dbReference type="Gene3D" id="3.40.50.1000">
    <property type="entry name" value="HAD superfamily/HAD-like"/>
    <property type="match status" value="1"/>
</dbReference>
<protein>
    <recommendedName>
        <fullName evidence="3">Cof subfamily protein (Haloacid dehalogenase superfamily)/HAD superfamily hydrolase (TIGR01484 family)</fullName>
    </recommendedName>
</protein>
<dbReference type="EMBL" id="SMCQ01000005">
    <property type="protein sequence ID" value="TCW00974.1"/>
    <property type="molecule type" value="Genomic_DNA"/>
</dbReference>
<dbReference type="GeneID" id="98914892"/>
<dbReference type="GO" id="GO:0005829">
    <property type="term" value="C:cytosol"/>
    <property type="evidence" value="ECO:0007669"/>
    <property type="project" value="TreeGrafter"/>
</dbReference>
<dbReference type="Gene3D" id="3.30.1240.10">
    <property type="match status" value="1"/>
</dbReference>
<dbReference type="Proteomes" id="UP000295515">
    <property type="component" value="Unassembled WGS sequence"/>
</dbReference>
<dbReference type="RefSeq" id="WP_066449328.1">
    <property type="nucleotide sequence ID" value="NZ_JANKBF010000008.1"/>
</dbReference>
<dbReference type="SUPFAM" id="SSF56784">
    <property type="entry name" value="HAD-like"/>
    <property type="match status" value="1"/>
</dbReference>
<keyword evidence="2" id="KW-1185">Reference proteome</keyword>
<sequence length="258" mass="29668">MDKKYFFFDIDGTLTNKETGEIVESAKMTIQQLQAQGHFVCIATGRAYYKTKEFAKKMGIHHIVSNGGAALTINDELIENRPLDHQLAVQLCYEADRLGYGILISPRDSIDVVMKDERFIEQIGYRQEPTRYILNRSMKFEDIENIYKIYIAISPKEEDRLTLKDSLGHIRFMPGCLTYQHDEKDQGILKMIERVNGKKEDVVVFGDDFNDLVMFKKEWTNIAMGNACEPLKAQATFVTKASVDDGIEYACRHFGWIL</sequence>
<organism evidence="1 2">
    <name type="scientific">Longibaculum muris</name>
    <dbReference type="NCBI Taxonomy" id="1796628"/>
    <lineage>
        <taxon>Bacteria</taxon>
        <taxon>Bacillati</taxon>
        <taxon>Bacillota</taxon>
        <taxon>Erysipelotrichia</taxon>
        <taxon>Erysipelotrichales</taxon>
        <taxon>Coprobacillaceae</taxon>
        <taxon>Longibaculum</taxon>
    </lineage>
</organism>
<dbReference type="NCBIfam" id="TIGR01484">
    <property type="entry name" value="HAD-SF-IIB"/>
    <property type="match status" value="1"/>
</dbReference>
<dbReference type="GO" id="GO:0016791">
    <property type="term" value="F:phosphatase activity"/>
    <property type="evidence" value="ECO:0007669"/>
    <property type="project" value="TreeGrafter"/>
</dbReference>
<dbReference type="Pfam" id="PF08282">
    <property type="entry name" value="Hydrolase_3"/>
    <property type="match status" value="1"/>
</dbReference>
<dbReference type="AlphaFoldDB" id="A0A4R3Z4J9"/>
<dbReference type="PANTHER" id="PTHR10000">
    <property type="entry name" value="PHOSPHOSERINE PHOSPHATASE"/>
    <property type="match status" value="1"/>
</dbReference>
<proteinExistence type="predicted"/>
<evidence type="ECO:0008006" key="3">
    <source>
        <dbReference type="Google" id="ProtNLM"/>
    </source>
</evidence>
<evidence type="ECO:0000313" key="1">
    <source>
        <dbReference type="EMBL" id="TCW00974.1"/>
    </source>
</evidence>
<dbReference type="PANTHER" id="PTHR10000:SF25">
    <property type="entry name" value="PHOSPHATASE YKRA-RELATED"/>
    <property type="match status" value="1"/>
</dbReference>
<evidence type="ECO:0000313" key="2">
    <source>
        <dbReference type="Proteomes" id="UP000295515"/>
    </source>
</evidence>
<reference evidence="1 2" key="1">
    <citation type="submission" date="2019-03" db="EMBL/GenBank/DDBJ databases">
        <title>Genomic Encyclopedia of Type Strains, Phase IV (KMG-IV): sequencing the most valuable type-strain genomes for metagenomic binning, comparative biology and taxonomic classification.</title>
        <authorList>
            <person name="Goeker M."/>
        </authorList>
    </citation>
    <scope>NUCLEOTIDE SEQUENCE [LARGE SCALE GENOMIC DNA]</scope>
    <source>
        <strain evidence="1 2">DSM 29487</strain>
    </source>
</reference>
<gene>
    <name evidence="1" type="ORF">EDD60_10567</name>
</gene>
<accession>A0A4R3Z4J9</accession>